<keyword evidence="5" id="KW-0378">Hydrolase</keyword>
<evidence type="ECO:0000256" key="1">
    <source>
        <dbReference type="SAM" id="MobiDB-lite"/>
    </source>
</evidence>
<dbReference type="InterPro" id="IPR027414">
    <property type="entry name" value="GH95_N_dom"/>
</dbReference>
<accession>A0ABP7E250</accession>
<evidence type="ECO:0000259" key="4">
    <source>
        <dbReference type="Pfam" id="PF22124"/>
    </source>
</evidence>
<proteinExistence type="predicted"/>
<dbReference type="RefSeq" id="WP_345641086.1">
    <property type="nucleotide sequence ID" value="NZ_BAABEP010000003.1"/>
</dbReference>
<dbReference type="InterPro" id="IPR008928">
    <property type="entry name" value="6-hairpin_glycosidase_sf"/>
</dbReference>
<evidence type="ECO:0000313" key="5">
    <source>
        <dbReference type="EMBL" id="GAA3712389.1"/>
    </source>
</evidence>
<dbReference type="InterPro" id="IPR012341">
    <property type="entry name" value="6hp_glycosidase-like_sf"/>
</dbReference>
<feature type="domain" description="Glycosyl hydrolase family 95 N-terminal" evidence="2">
    <location>
        <begin position="133"/>
        <end position="279"/>
    </location>
</feature>
<evidence type="ECO:0000259" key="3">
    <source>
        <dbReference type="Pfam" id="PF21307"/>
    </source>
</evidence>
<protein>
    <submittedName>
        <fullName evidence="5">Glycoside hydrolase N-terminal domain-containing protein</fullName>
    </submittedName>
</protein>
<dbReference type="InterPro" id="IPR049053">
    <property type="entry name" value="AFCA-like_C"/>
</dbReference>
<dbReference type="PROSITE" id="PS51318">
    <property type="entry name" value="TAT"/>
    <property type="match status" value="1"/>
</dbReference>
<reference evidence="6" key="1">
    <citation type="journal article" date="2019" name="Int. J. Syst. Evol. Microbiol.">
        <title>The Global Catalogue of Microorganisms (GCM) 10K type strain sequencing project: providing services to taxonomists for standard genome sequencing and annotation.</title>
        <authorList>
            <consortium name="The Broad Institute Genomics Platform"/>
            <consortium name="The Broad Institute Genome Sequencing Center for Infectious Disease"/>
            <person name="Wu L."/>
            <person name="Ma J."/>
        </authorList>
    </citation>
    <scope>NUCLEOTIDE SEQUENCE [LARGE SCALE GENOMIC DNA]</scope>
    <source>
        <strain evidence="6">JCM 30846</strain>
    </source>
</reference>
<dbReference type="Pfam" id="PF22124">
    <property type="entry name" value="Glyco_hydro_95_cat"/>
    <property type="match status" value="1"/>
</dbReference>
<dbReference type="PIRSF" id="PIRSF007663">
    <property type="entry name" value="UCP007663"/>
    <property type="match status" value="1"/>
</dbReference>
<feature type="domain" description="Glycosyl hydrolase family 95 N-terminal" evidence="2">
    <location>
        <begin position="64"/>
        <end position="114"/>
    </location>
</feature>
<dbReference type="InterPro" id="IPR006311">
    <property type="entry name" value="TAT_signal"/>
</dbReference>
<dbReference type="SUPFAM" id="SSF48208">
    <property type="entry name" value="Six-hairpin glycosidases"/>
    <property type="match status" value="1"/>
</dbReference>
<dbReference type="Gene3D" id="1.50.10.10">
    <property type="match status" value="1"/>
</dbReference>
<dbReference type="PANTHER" id="PTHR31084">
    <property type="entry name" value="ALPHA-L-FUCOSIDASE 2"/>
    <property type="match status" value="1"/>
</dbReference>
<dbReference type="Pfam" id="PF14498">
    <property type="entry name" value="Glyco_hyd_65N_2"/>
    <property type="match status" value="2"/>
</dbReference>
<dbReference type="InterPro" id="IPR016518">
    <property type="entry name" value="Alpha-L-fucosidase"/>
</dbReference>
<dbReference type="PANTHER" id="PTHR31084:SF3">
    <property type="entry name" value="ALPHA-FUCOSIDASE A"/>
    <property type="match status" value="1"/>
</dbReference>
<keyword evidence="6" id="KW-1185">Reference proteome</keyword>
<name>A0ABP7E250_9ACTN</name>
<organism evidence="5 6">
    <name type="scientific">Streptomyces tremellae</name>
    <dbReference type="NCBI Taxonomy" id="1124239"/>
    <lineage>
        <taxon>Bacteria</taxon>
        <taxon>Bacillati</taxon>
        <taxon>Actinomycetota</taxon>
        <taxon>Actinomycetes</taxon>
        <taxon>Kitasatosporales</taxon>
        <taxon>Streptomycetaceae</taxon>
        <taxon>Streptomyces</taxon>
    </lineage>
</organism>
<gene>
    <name evidence="5" type="ORF">GCM10023082_07690</name>
</gene>
<dbReference type="Pfam" id="PF21307">
    <property type="entry name" value="Glyco_hydro_95_C"/>
    <property type="match status" value="1"/>
</dbReference>
<evidence type="ECO:0000259" key="2">
    <source>
        <dbReference type="Pfam" id="PF14498"/>
    </source>
</evidence>
<evidence type="ECO:0000313" key="6">
    <source>
        <dbReference type="Proteomes" id="UP001499884"/>
    </source>
</evidence>
<comment type="caution">
    <text evidence="5">The sequence shown here is derived from an EMBL/GenBank/DDBJ whole genome shotgun (WGS) entry which is preliminary data.</text>
</comment>
<feature type="region of interest" description="Disordered" evidence="1">
    <location>
        <begin position="1"/>
        <end position="22"/>
    </location>
</feature>
<feature type="domain" description="Alpha fucosidase A-like C-terminal" evidence="3">
    <location>
        <begin position="735"/>
        <end position="798"/>
    </location>
</feature>
<sequence>MTSHDPLTPEHRPHPPRRPSRRGFLAAAGLGALATAGVPAFTATAAPRRPTGDPRVPEDRALTLWYRDPADPADMIQTALPIGNGRIGALVGGDPAADLLYVTDGTLWTGGLNDTLDDDGQFPYERVEFGSLTQLAHLTVAVPAHTADRITGYRRTLDLSNGLATASYTHDGVAYRREAYASHPDNVLVLSLTQSGGGSYTGTVDLAGTHGEHTAAATGSGHAEGPLAAFDAAFANGLRYASAVTAATTRGTVAVSGSRLTFTDCADLTVVFCGGTDYAPDPAHGYRDPAADPAALAARTARAAARVPHTALRATHVADHRRLFDGLSLSLGASDARLRDLDTPSRLTARAADGAAPDPELEAAYFHFGRYLLIASSRDSVPAGLQGLWLDGNDPDWMGDYHTDINIEMNYWLPDRAGLPTAFDAFTDYCLSQLPSWTDVTARTFNDPRNRFRNSTGKVAGWAVAFSTNIHGGSGWWWHPAANAWLANTLFDHYAYTADTRHLERIYPLLRGACAFWAARLITTAVDDPDAPDGRREVLVDDKDWSPEQGPQDGIGNTYAQELVWALFGNFLTASRDLGRDRAYARTVAALRDRLYLPRVSPTTGRLEEWMSPDDLGETEHRHLSPLVGLFPGDRIRPDTTPGDILTGVRNLLTSRGMNSYGWANAWRALCWARLGEGETAYRLVTTNLRPSKDNSNGTAPNLFDIYQVDAGRSIFQIDANFGTPAAITEMLVRSRPGRVDLLPALPAAWAAAGHISGVGVRGGFVLDLAWRDGRVTTAVLRSVGGRTTTVAAHGRTRTVHLAPGRSTTLHGPGAGL</sequence>
<dbReference type="InterPro" id="IPR054363">
    <property type="entry name" value="GH95_cat"/>
</dbReference>
<dbReference type="GO" id="GO:0016787">
    <property type="term" value="F:hydrolase activity"/>
    <property type="evidence" value="ECO:0007669"/>
    <property type="project" value="UniProtKB-KW"/>
</dbReference>
<feature type="domain" description="Glycosyl hydrolase family 95 catalytic" evidence="4">
    <location>
        <begin position="310"/>
        <end position="732"/>
    </location>
</feature>
<dbReference type="EMBL" id="BAABEP010000003">
    <property type="protein sequence ID" value="GAA3712389.1"/>
    <property type="molecule type" value="Genomic_DNA"/>
</dbReference>
<dbReference type="Proteomes" id="UP001499884">
    <property type="component" value="Unassembled WGS sequence"/>
</dbReference>